<dbReference type="InterPro" id="IPR036388">
    <property type="entry name" value="WH-like_DNA-bd_sf"/>
</dbReference>
<organism evidence="6 7">
    <name type="scientific">Pseudonocardia broussonetiae</name>
    <dbReference type="NCBI Taxonomy" id="2736640"/>
    <lineage>
        <taxon>Bacteria</taxon>
        <taxon>Bacillati</taxon>
        <taxon>Actinomycetota</taxon>
        <taxon>Actinomycetes</taxon>
        <taxon>Pseudonocardiales</taxon>
        <taxon>Pseudonocardiaceae</taxon>
        <taxon>Pseudonocardia</taxon>
    </lineage>
</organism>
<dbReference type="Pfam" id="PF00392">
    <property type="entry name" value="GntR"/>
    <property type="match status" value="1"/>
</dbReference>
<keyword evidence="3" id="KW-0804">Transcription</keyword>
<dbReference type="KEGG" id="pbro:HOP40_17595"/>
<evidence type="ECO:0000313" key="6">
    <source>
        <dbReference type="EMBL" id="QJY47400.1"/>
    </source>
</evidence>
<reference evidence="6 7" key="1">
    <citation type="submission" date="2020-05" db="EMBL/GenBank/DDBJ databases">
        <authorList>
            <person name="Mo P."/>
        </authorList>
    </citation>
    <scope>NUCLEOTIDE SEQUENCE [LARGE SCALE GENOMIC DNA]</scope>
    <source>
        <strain evidence="6 7">Gen01</strain>
    </source>
</reference>
<dbReference type="Proteomes" id="UP000505377">
    <property type="component" value="Chromosome"/>
</dbReference>
<evidence type="ECO:0000256" key="2">
    <source>
        <dbReference type="ARBA" id="ARBA00023125"/>
    </source>
</evidence>
<evidence type="ECO:0000256" key="3">
    <source>
        <dbReference type="ARBA" id="ARBA00023163"/>
    </source>
</evidence>
<evidence type="ECO:0000259" key="5">
    <source>
        <dbReference type="Pfam" id="PF00392"/>
    </source>
</evidence>
<keyword evidence="2" id="KW-0238">DNA-binding</keyword>
<keyword evidence="7" id="KW-1185">Reference proteome</keyword>
<dbReference type="GO" id="GO:0003700">
    <property type="term" value="F:DNA-binding transcription factor activity"/>
    <property type="evidence" value="ECO:0007669"/>
    <property type="project" value="InterPro"/>
</dbReference>
<evidence type="ECO:0000256" key="4">
    <source>
        <dbReference type="SAM" id="MobiDB-lite"/>
    </source>
</evidence>
<feature type="domain" description="HTH gntR-type" evidence="5">
    <location>
        <begin position="26"/>
        <end position="66"/>
    </location>
</feature>
<gene>
    <name evidence="6" type="ORF">HOP40_17595</name>
</gene>
<evidence type="ECO:0000256" key="1">
    <source>
        <dbReference type="ARBA" id="ARBA00023015"/>
    </source>
</evidence>
<protein>
    <submittedName>
        <fullName evidence="6">GntR family transcriptional regulator</fullName>
    </submittedName>
</protein>
<evidence type="ECO:0000313" key="7">
    <source>
        <dbReference type="Proteomes" id="UP000505377"/>
    </source>
</evidence>
<dbReference type="InterPro" id="IPR000524">
    <property type="entry name" value="Tscrpt_reg_HTH_GntR"/>
</dbReference>
<feature type="region of interest" description="Disordered" evidence="4">
    <location>
        <begin position="1"/>
        <end position="20"/>
    </location>
</feature>
<proteinExistence type="predicted"/>
<dbReference type="AlphaFoldDB" id="A0A6M6JK26"/>
<keyword evidence="1" id="KW-0805">Transcription regulation</keyword>
<name>A0A6M6JK26_9PSEU</name>
<dbReference type="RefSeq" id="WP_172159972.1">
    <property type="nucleotide sequence ID" value="NZ_CP053564.1"/>
</dbReference>
<dbReference type="InterPro" id="IPR036390">
    <property type="entry name" value="WH_DNA-bd_sf"/>
</dbReference>
<dbReference type="EMBL" id="CP053564">
    <property type="protein sequence ID" value="QJY47400.1"/>
    <property type="molecule type" value="Genomic_DNA"/>
</dbReference>
<dbReference type="GO" id="GO:0003677">
    <property type="term" value="F:DNA binding"/>
    <property type="evidence" value="ECO:0007669"/>
    <property type="project" value="UniProtKB-KW"/>
</dbReference>
<accession>A0A6M6JK26</accession>
<dbReference type="SUPFAM" id="SSF46785">
    <property type="entry name" value="Winged helix' DNA-binding domain"/>
    <property type="match status" value="1"/>
</dbReference>
<sequence length="73" mass="7748">MTAEPAAEEMADSDDRAAPGGSLTVDAIFELLRNEILHGQLPAGAVVSQVKLAKRLGVNRTQLREACACRDAK</sequence>
<dbReference type="Gene3D" id="1.10.10.10">
    <property type="entry name" value="Winged helix-like DNA-binding domain superfamily/Winged helix DNA-binding domain"/>
    <property type="match status" value="1"/>
</dbReference>
<feature type="compositionally biased region" description="Acidic residues" evidence="4">
    <location>
        <begin position="1"/>
        <end position="12"/>
    </location>
</feature>